<dbReference type="Pfam" id="PF12937">
    <property type="entry name" value="F-box-like"/>
    <property type="match status" value="1"/>
</dbReference>
<dbReference type="InterPro" id="IPR036623">
    <property type="entry name" value="Hemimethylated_DNA-bd_sf"/>
</dbReference>
<sequence length="599" mass="68378">MATRPSFATLPTEILQAIFQHLPPPSLMSVSRTSKSIKTIADAPVIWRQYCLTHFKSWSAHHNIESKFAGPLSDVDWRALFISRINTEKDTRRLLGKVLESQQGRIRYINDIAEFGYDAKETLLAECACPDDVEDVLARRYYANAVLERIQREMAIHVWRDISRGKDFPLEKALAAFDIFTRPGADVDFDIITQDLDHLANSILREYPNFKDLNTRNKAFTLASFMRSQGFKGVPDSSYRSLRNSFIGLALRSPNHESLPLISAGIYCSLASRLGLDARPCGYLYHVYVLVYAPPNHTLDGEYKPSSSSHLAYMYVDPFKSSEEASEAALRTVLREMGVPSSEHSTFMSDTSTREMALRTARNIMNSVQADRQAGNGIHSSWLNAVPDMDNAFYSALWAMMMLGPSEDGGLSNTSTRRRAYLPYLLEHFQTHYPWDVTLLEQHIIPLFYSQPEGQRLLTFVHSMHTLDSTRKPVKYRTEREKGVKFKVGQLFKHRRYNYEGVITGWDTHCDAGEEWIQHMGVDTLSRGREQSFYHVLVCDKSIRYVAEENISPLSNSSTSDSPIHPSEAMLHLAGRHFKRWDSDKCLFVSNVRDEYPDD</sequence>
<reference evidence="2" key="1">
    <citation type="journal article" date="2020" name="Stud. Mycol.">
        <title>101 Dothideomycetes genomes: a test case for predicting lifestyles and emergence of pathogens.</title>
        <authorList>
            <person name="Haridas S."/>
            <person name="Albert R."/>
            <person name="Binder M."/>
            <person name="Bloem J."/>
            <person name="Labutti K."/>
            <person name="Salamov A."/>
            <person name="Andreopoulos B."/>
            <person name="Baker S."/>
            <person name="Barry K."/>
            <person name="Bills G."/>
            <person name="Bluhm B."/>
            <person name="Cannon C."/>
            <person name="Castanera R."/>
            <person name="Culley D."/>
            <person name="Daum C."/>
            <person name="Ezra D."/>
            <person name="Gonzalez J."/>
            <person name="Henrissat B."/>
            <person name="Kuo A."/>
            <person name="Liang C."/>
            <person name="Lipzen A."/>
            <person name="Lutzoni F."/>
            <person name="Magnuson J."/>
            <person name="Mondo S."/>
            <person name="Nolan M."/>
            <person name="Ohm R."/>
            <person name="Pangilinan J."/>
            <person name="Park H.-J."/>
            <person name="Ramirez L."/>
            <person name="Alfaro M."/>
            <person name="Sun H."/>
            <person name="Tritt A."/>
            <person name="Yoshinaga Y."/>
            <person name="Zwiers L.-H."/>
            <person name="Turgeon B."/>
            <person name="Goodwin S."/>
            <person name="Spatafora J."/>
            <person name="Crous P."/>
            <person name="Grigoriev I."/>
        </authorList>
    </citation>
    <scope>NUCLEOTIDE SEQUENCE</scope>
    <source>
        <strain evidence="2">CBS 207.26</strain>
    </source>
</reference>
<dbReference type="InterPro" id="IPR032698">
    <property type="entry name" value="SirB1_N"/>
</dbReference>
<proteinExistence type="predicted"/>
<evidence type="ECO:0000313" key="2">
    <source>
        <dbReference type="EMBL" id="KAF2177879.1"/>
    </source>
</evidence>
<dbReference type="EMBL" id="ML994681">
    <property type="protein sequence ID" value="KAF2177879.1"/>
    <property type="molecule type" value="Genomic_DNA"/>
</dbReference>
<dbReference type="InterPro" id="IPR001810">
    <property type="entry name" value="F-box_dom"/>
</dbReference>
<protein>
    <submittedName>
        <fullName evidence="2">YccV-like-domain-containing protein</fullName>
    </submittedName>
</protein>
<accession>A0A6A6DHZ8</accession>
<dbReference type="SUPFAM" id="SSF141255">
    <property type="entry name" value="YccV-like"/>
    <property type="match status" value="1"/>
</dbReference>
<dbReference type="Proteomes" id="UP000800200">
    <property type="component" value="Unassembled WGS sequence"/>
</dbReference>
<dbReference type="SMART" id="SM00992">
    <property type="entry name" value="YccV-like"/>
    <property type="match status" value="1"/>
</dbReference>
<organism evidence="2 3">
    <name type="scientific">Zopfia rhizophila CBS 207.26</name>
    <dbReference type="NCBI Taxonomy" id="1314779"/>
    <lineage>
        <taxon>Eukaryota</taxon>
        <taxon>Fungi</taxon>
        <taxon>Dikarya</taxon>
        <taxon>Ascomycota</taxon>
        <taxon>Pezizomycotina</taxon>
        <taxon>Dothideomycetes</taxon>
        <taxon>Dothideomycetes incertae sedis</taxon>
        <taxon>Zopfiaceae</taxon>
        <taxon>Zopfia</taxon>
    </lineage>
</organism>
<dbReference type="NCBIfam" id="TIGR02097">
    <property type="entry name" value="yccV"/>
    <property type="match status" value="1"/>
</dbReference>
<dbReference type="PROSITE" id="PS50181">
    <property type="entry name" value="FBOX"/>
    <property type="match status" value="1"/>
</dbReference>
<gene>
    <name evidence="2" type="ORF">K469DRAFT_676557</name>
</gene>
<evidence type="ECO:0000313" key="3">
    <source>
        <dbReference type="Proteomes" id="UP000800200"/>
    </source>
</evidence>
<dbReference type="Gene3D" id="1.20.1280.50">
    <property type="match status" value="1"/>
</dbReference>
<evidence type="ECO:0000259" key="1">
    <source>
        <dbReference type="PROSITE" id="PS50181"/>
    </source>
</evidence>
<dbReference type="SMART" id="SM00256">
    <property type="entry name" value="FBOX"/>
    <property type="match status" value="1"/>
</dbReference>
<dbReference type="PANTHER" id="PTHR31350:SF27">
    <property type="entry name" value="HEMIMETHYLATED DNA-BINDING DOMAIN-CONTAINING PROTEIN"/>
    <property type="match status" value="1"/>
</dbReference>
<dbReference type="Pfam" id="PF13369">
    <property type="entry name" value="Transglut_core2"/>
    <property type="match status" value="1"/>
</dbReference>
<dbReference type="Gene3D" id="2.30.30.390">
    <property type="entry name" value="Hemimethylated DNA-binding domain"/>
    <property type="match status" value="1"/>
</dbReference>
<dbReference type="Pfam" id="PF08755">
    <property type="entry name" value="YccV-like"/>
    <property type="match status" value="1"/>
</dbReference>
<feature type="domain" description="F-box" evidence="1">
    <location>
        <begin position="4"/>
        <end position="50"/>
    </location>
</feature>
<dbReference type="AlphaFoldDB" id="A0A6A6DHZ8"/>
<dbReference type="OrthoDB" id="28868at2759"/>
<dbReference type="PANTHER" id="PTHR31350">
    <property type="entry name" value="SI:DKEY-261L7.2"/>
    <property type="match status" value="1"/>
</dbReference>
<dbReference type="SUPFAM" id="SSF81383">
    <property type="entry name" value="F-box domain"/>
    <property type="match status" value="1"/>
</dbReference>
<dbReference type="GO" id="GO:0003677">
    <property type="term" value="F:DNA binding"/>
    <property type="evidence" value="ECO:0007669"/>
    <property type="project" value="InterPro"/>
</dbReference>
<name>A0A6A6DHZ8_9PEZI</name>
<keyword evidence="3" id="KW-1185">Reference proteome</keyword>
<dbReference type="InterPro" id="IPR036047">
    <property type="entry name" value="F-box-like_dom_sf"/>
</dbReference>
<dbReference type="InterPro" id="IPR011722">
    <property type="entry name" value="Hemimethylated_DNA-bd_dom"/>
</dbReference>